<evidence type="ECO:0000256" key="3">
    <source>
        <dbReference type="ARBA" id="ARBA00023163"/>
    </source>
</evidence>
<keyword evidence="2" id="KW-0805">Transcription regulation</keyword>
<dbReference type="InterPro" id="IPR003195">
    <property type="entry name" value="TFIID_TAF13"/>
</dbReference>
<evidence type="ECO:0000256" key="2">
    <source>
        <dbReference type="ARBA" id="ARBA00023015"/>
    </source>
</evidence>
<keyword evidence="7" id="KW-1185">Reference proteome</keyword>
<evidence type="ECO:0000313" key="7">
    <source>
        <dbReference type="Proteomes" id="UP000005239"/>
    </source>
</evidence>
<evidence type="ECO:0000256" key="4">
    <source>
        <dbReference type="ARBA" id="ARBA00023242"/>
    </source>
</evidence>
<evidence type="ECO:0000256" key="1">
    <source>
        <dbReference type="ARBA" id="ARBA00004123"/>
    </source>
</evidence>
<feature type="region of interest" description="Disordered" evidence="5">
    <location>
        <begin position="129"/>
        <end position="170"/>
    </location>
</feature>
<accession>A0A8R1Z9Q4</accession>
<evidence type="ECO:0000256" key="5">
    <source>
        <dbReference type="SAM" id="MobiDB-lite"/>
    </source>
</evidence>
<feature type="compositionally biased region" description="Basic and acidic residues" evidence="5">
    <location>
        <begin position="7"/>
        <end position="17"/>
    </location>
</feature>
<dbReference type="OrthoDB" id="66982at2759"/>
<gene>
    <name evidence="6" type="primary">WBGene00304483</name>
</gene>
<reference evidence="6" key="2">
    <citation type="submission" date="2022-06" db="UniProtKB">
        <authorList>
            <consortium name="EnsemblMetazoa"/>
        </authorList>
    </citation>
    <scope>IDENTIFICATION</scope>
    <source>
        <strain evidence="6">PS312</strain>
    </source>
</reference>
<comment type="subcellular location">
    <subcellularLocation>
        <location evidence="1">Nucleus</location>
    </subcellularLocation>
</comment>
<dbReference type="GO" id="GO:0006366">
    <property type="term" value="P:transcription by RNA polymerase II"/>
    <property type="evidence" value="ECO:0007669"/>
    <property type="project" value="InterPro"/>
</dbReference>
<protein>
    <submittedName>
        <fullName evidence="6">Uncharacterized protein</fullName>
    </submittedName>
</protein>
<dbReference type="PANTHER" id="PTHR11380">
    <property type="entry name" value="TRANSCRIPTION INITIATION FACTOR TFIID/SUPT3-RELATED"/>
    <property type="match status" value="1"/>
</dbReference>
<keyword evidence="3" id="KW-0804">Transcription</keyword>
<dbReference type="PANTHER" id="PTHR11380:SF16">
    <property type="entry name" value="TRANSCRIPTION INITIATION PROTEIN SPT3 HOMOLOG"/>
    <property type="match status" value="1"/>
</dbReference>
<feature type="compositionally biased region" description="Acidic residues" evidence="5">
    <location>
        <begin position="134"/>
        <end position="167"/>
    </location>
</feature>
<dbReference type="EnsemblMetazoa" id="PPA46704.1">
    <property type="protein sequence ID" value="PPA46704.1"/>
    <property type="gene ID" value="WBGene00304483"/>
</dbReference>
<keyword evidence="4" id="KW-0539">Nucleus</keyword>
<feature type="region of interest" description="Disordered" evidence="5">
    <location>
        <begin position="1"/>
        <end position="38"/>
    </location>
</feature>
<dbReference type="GO" id="GO:0005634">
    <property type="term" value="C:nucleus"/>
    <property type="evidence" value="ECO:0007669"/>
    <property type="project" value="UniProtKB-SubCell"/>
</dbReference>
<name>A0A8R1Z9Q4_PRIPA</name>
<dbReference type="Pfam" id="PF02269">
    <property type="entry name" value="TFIID-18kDa"/>
    <property type="match status" value="1"/>
</dbReference>
<proteinExistence type="predicted"/>
<dbReference type="Proteomes" id="UP000005239">
    <property type="component" value="Unassembled WGS sequence"/>
</dbReference>
<sequence length="343" mass="38324">MSGRKRQLSETKEDSPAPRKKGKQSKVPSVSAEKEWAETDERLLDTTKLIMFATGDSNEPSETNARMLLALMQQQVRMLMTAAQQTATNDGRDSVTLRDLLVHFARHKLVLGRLLNHAKAALVVTSLTRHTKDEEDDNEKEEDGVPYEGESEEDDASSESESSEEDSTPGAVAIKAPKNSALAQLEEAVDSLDAGFTAADLMDASFEDLTRQARDRRMATRVRRLREDVYKEFAEARQAAFVSRQKRKMFKGQPESSLFISWLGLPPLDSVLTYVISWLAKEIVTQVVDDAYMCLLKENTSGVNRGAAASLLTAHHYEEALRKNLGWRSRGDVLFGYIAPRED</sequence>
<organism evidence="6 7">
    <name type="scientific">Pristionchus pacificus</name>
    <name type="common">Parasitic nematode worm</name>
    <dbReference type="NCBI Taxonomy" id="54126"/>
    <lineage>
        <taxon>Eukaryota</taxon>
        <taxon>Metazoa</taxon>
        <taxon>Ecdysozoa</taxon>
        <taxon>Nematoda</taxon>
        <taxon>Chromadorea</taxon>
        <taxon>Rhabditida</taxon>
        <taxon>Rhabditina</taxon>
        <taxon>Diplogasteromorpha</taxon>
        <taxon>Diplogasteroidea</taxon>
        <taxon>Neodiplogasteridae</taxon>
        <taxon>Pristionchus</taxon>
    </lineage>
</organism>
<evidence type="ECO:0000313" key="6">
    <source>
        <dbReference type="EnsemblMetazoa" id="PPA46704.1"/>
    </source>
</evidence>
<reference evidence="7" key="1">
    <citation type="journal article" date="2008" name="Nat. Genet.">
        <title>The Pristionchus pacificus genome provides a unique perspective on nematode lifestyle and parasitism.</title>
        <authorList>
            <person name="Dieterich C."/>
            <person name="Clifton S.W."/>
            <person name="Schuster L.N."/>
            <person name="Chinwalla A."/>
            <person name="Delehaunty K."/>
            <person name="Dinkelacker I."/>
            <person name="Fulton L."/>
            <person name="Fulton R."/>
            <person name="Godfrey J."/>
            <person name="Minx P."/>
            <person name="Mitreva M."/>
            <person name="Roeseler W."/>
            <person name="Tian H."/>
            <person name="Witte H."/>
            <person name="Yang S.P."/>
            <person name="Wilson R.K."/>
            <person name="Sommer R.J."/>
        </authorList>
    </citation>
    <scope>NUCLEOTIDE SEQUENCE [LARGE SCALE GENOMIC DNA]</scope>
    <source>
        <strain evidence="7">PS312</strain>
    </source>
</reference>
<dbReference type="AlphaFoldDB" id="A0A8R1Z9Q4"/>